<reference evidence="1 2" key="1">
    <citation type="submission" date="2024-05" db="EMBL/GenBank/DDBJ databases">
        <title>A high-quality chromosomal-level genome assembly of Topmouth culter (Culter alburnus).</title>
        <authorList>
            <person name="Zhao H."/>
        </authorList>
    </citation>
    <scope>NUCLEOTIDE SEQUENCE [LARGE SCALE GENOMIC DNA]</scope>
    <source>
        <strain evidence="1">CATC2023</strain>
        <tissue evidence="1">Muscle</tissue>
    </source>
</reference>
<evidence type="ECO:0000313" key="1">
    <source>
        <dbReference type="EMBL" id="KAK9965767.1"/>
    </source>
</evidence>
<gene>
    <name evidence="1" type="ORF">ABG768_004839</name>
</gene>
<feature type="non-terminal residue" evidence="1">
    <location>
        <position position="1"/>
    </location>
</feature>
<keyword evidence="2" id="KW-1185">Reference proteome</keyword>
<evidence type="ECO:0000313" key="2">
    <source>
        <dbReference type="Proteomes" id="UP001479290"/>
    </source>
</evidence>
<comment type="caution">
    <text evidence="1">The sequence shown here is derived from an EMBL/GenBank/DDBJ whole genome shotgun (WGS) entry which is preliminary data.</text>
</comment>
<sequence>SAYLFATRGEARREPNAVCFPAFPDPRPCQLLSMLLANTATLLRAPAVLLQVGGGDGGWRCPQNPEITKEETELEAKYIPCMNTSLPPVPRPRRDADMQGQISVALWG</sequence>
<organism evidence="1 2">
    <name type="scientific">Culter alburnus</name>
    <name type="common">Topmouth culter</name>
    <dbReference type="NCBI Taxonomy" id="194366"/>
    <lineage>
        <taxon>Eukaryota</taxon>
        <taxon>Metazoa</taxon>
        <taxon>Chordata</taxon>
        <taxon>Craniata</taxon>
        <taxon>Vertebrata</taxon>
        <taxon>Euteleostomi</taxon>
        <taxon>Actinopterygii</taxon>
        <taxon>Neopterygii</taxon>
        <taxon>Teleostei</taxon>
        <taxon>Ostariophysi</taxon>
        <taxon>Cypriniformes</taxon>
        <taxon>Xenocyprididae</taxon>
        <taxon>Xenocypridinae</taxon>
        <taxon>Culter</taxon>
    </lineage>
</organism>
<dbReference type="EMBL" id="JAWDJR010000012">
    <property type="protein sequence ID" value="KAK9965767.1"/>
    <property type="molecule type" value="Genomic_DNA"/>
</dbReference>
<dbReference type="Proteomes" id="UP001479290">
    <property type="component" value="Unassembled WGS sequence"/>
</dbReference>
<name>A0AAW1ZZY7_CULAL</name>
<accession>A0AAW1ZZY7</accession>
<dbReference type="AlphaFoldDB" id="A0AAW1ZZY7"/>
<protein>
    <submittedName>
        <fullName evidence="1">Uncharacterized protein</fullName>
    </submittedName>
</protein>
<proteinExistence type="predicted"/>